<comment type="caution">
    <text evidence="2">The sequence shown here is derived from an EMBL/GenBank/DDBJ whole genome shotgun (WGS) entry which is preliminary data.</text>
</comment>
<gene>
    <name evidence="2" type="ORF">H7965_23780</name>
</gene>
<feature type="domain" description="Helix-turn-helix" evidence="1">
    <location>
        <begin position="20"/>
        <end position="67"/>
    </location>
</feature>
<name>A0A9X0UJP4_9PROT</name>
<evidence type="ECO:0000259" key="1">
    <source>
        <dbReference type="Pfam" id="PF12728"/>
    </source>
</evidence>
<dbReference type="RefSeq" id="WP_186773063.1">
    <property type="nucleotide sequence ID" value="NZ_JACOMF010000049.1"/>
</dbReference>
<reference evidence="2" key="1">
    <citation type="submission" date="2020-08" db="EMBL/GenBank/DDBJ databases">
        <authorList>
            <person name="Hu Y."/>
            <person name="Nguyen S.V."/>
            <person name="Li F."/>
            <person name="Fanning S."/>
        </authorList>
    </citation>
    <scope>NUCLEOTIDE SEQUENCE</scope>
    <source>
        <strain evidence="2">SYSU D8009</strain>
    </source>
</reference>
<dbReference type="EMBL" id="JACOMF010000049">
    <property type="protein sequence ID" value="MBC4018310.1"/>
    <property type="molecule type" value="Genomic_DNA"/>
</dbReference>
<proteinExistence type="predicted"/>
<keyword evidence="3" id="KW-1185">Reference proteome</keyword>
<dbReference type="Proteomes" id="UP000600101">
    <property type="component" value="Unassembled WGS sequence"/>
</dbReference>
<dbReference type="Pfam" id="PF12728">
    <property type="entry name" value="HTH_17"/>
    <property type="match status" value="1"/>
</dbReference>
<evidence type="ECO:0000313" key="2">
    <source>
        <dbReference type="EMBL" id="MBC4018310.1"/>
    </source>
</evidence>
<dbReference type="AlphaFoldDB" id="A0A9X0UJP4"/>
<protein>
    <submittedName>
        <fullName evidence="2">Helix-turn-helix domain-containing protein</fullName>
    </submittedName>
</protein>
<accession>A0A9X0UJP4</accession>
<sequence length="77" mass="8316">MTNLDHINRQPPAVTAALAYTVADLQRVARIGKSKTYELLAAGDLRAVKAGGRTLILADSLRDYLARLPVVQSKKVA</sequence>
<dbReference type="InterPro" id="IPR041657">
    <property type="entry name" value="HTH_17"/>
</dbReference>
<evidence type="ECO:0000313" key="3">
    <source>
        <dbReference type="Proteomes" id="UP000600101"/>
    </source>
</evidence>
<organism evidence="2 3">
    <name type="scientific">Siccirubricoccus deserti</name>
    <dbReference type="NCBI Taxonomy" id="2013562"/>
    <lineage>
        <taxon>Bacteria</taxon>
        <taxon>Pseudomonadati</taxon>
        <taxon>Pseudomonadota</taxon>
        <taxon>Alphaproteobacteria</taxon>
        <taxon>Acetobacterales</taxon>
        <taxon>Roseomonadaceae</taxon>
        <taxon>Siccirubricoccus</taxon>
    </lineage>
</organism>